<dbReference type="GO" id="GO:0004639">
    <property type="term" value="F:phosphoribosylaminoimidazolesuccinocarboxamide synthase activity"/>
    <property type="evidence" value="ECO:0007669"/>
    <property type="project" value="UniProtKB-UniRule"/>
</dbReference>
<organism evidence="10 11">
    <name type="scientific">Candidatus Woykebacteria bacterium RBG_13_40_7b</name>
    <dbReference type="NCBI Taxonomy" id="1802594"/>
    <lineage>
        <taxon>Bacteria</taxon>
        <taxon>Candidatus Woykeibacteriota</taxon>
    </lineage>
</organism>
<keyword evidence="3 8" id="KW-0436">Ligase</keyword>
<dbReference type="InterPro" id="IPR001636">
    <property type="entry name" value="SAICAR_synth"/>
</dbReference>
<evidence type="ECO:0000256" key="5">
    <source>
        <dbReference type="ARBA" id="ARBA00022755"/>
    </source>
</evidence>
<dbReference type="CDD" id="cd01414">
    <property type="entry name" value="SAICAR_synt_Sc"/>
    <property type="match status" value="1"/>
</dbReference>
<dbReference type="InterPro" id="IPR018236">
    <property type="entry name" value="SAICAR_synthetase_CS"/>
</dbReference>
<evidence type="ECO:0000256" key="4">
    <source>
        <dbReference type="ARBA" id="ARBA00022741"/>
    </source>
</evidence>
<dbReference type="Gene3D" id="3.30.470.20">
    <property type="entry name" value="ATP-grasp fold, B domain"/>
    <property type="match status" value="1"/>
</dbReference>
<keyword evidence="6 8" id="KW-0067">ATP-binding</keyword>
<dbReference type="GO" id="GO:0005737">
    <property type="term" value="C:cytoplasm"/>
    <property type="evidence" value="ECO:0007669"/>
    <property type="project" value="TreeGrafter"/>
</dbReference>
<name>A0A1G1W9L8_9BACT</name>
<feature type="domain" description="SAICAR synthetase/ADE2 N-terminal" evidence="9">
    <location>
        <begin position="15"/>
        <end position="274"/>
    </location>
</feature>
<dbReference type="NCBIfam" id="NF010568">
    <property type="entry name" value="PRK13961.1"/>
    <property type="match status" value="1"/>
</dbReference>
<dbReference type="PROSITE" id="PS01058">
    <property type="entry name" value="SAICAR_SYNTHETASE_2"/>
    <property type="match status" value="1"/>
</dbReference>
<dbReference type="Gene3D" id="3.30.200.20">
    <property type="entry name" value="Phosphorylase Kinase, domain 1"/>
    <property type="match status" value="1"/>
</dbReference>
<dbReference type="EC" id="6.3.2.6" evidence="8"/>
<evidence type="ECO:0000256" key="8">
    <source>
        <dbReference type="HAMAP-Rule" id="MF_00137"/>
    </source>
</evidence>
<evidence type="ECO:0000259" key="9">
    <source>
        <dbReference type="Pfam" id="PF01259"/>
    </source>
</evidence>
<evidence type="ECO:0000256" key="7">
    <source>
        <dbReference type="ARBA" id="ARBA00048475"/>
    </source>
</evidence>
<dbReference type="Pfam" id="PF01259">
    <property type="entry name" value="SAICAR_synt"/>
    <property type="match status" value="1"/>
</dbReference>
<dbReference type="PANTHER" id="PTHR43700">
    <property type="entry name" value="PHOSPHORIBOSYLAMINOIMIDAZOLE-SUCCINOCARBOXAMIDE SYNTHASE"/>
    <property type="match status" value="1"/>
</dbReference>
<comment type="catalytic activity">
    <reaction evidence="7 8">
        <text>5-amino-1-(5-phospho-D-ribosyl)imidazole-4-carboxylate + L-aspartate + ATP = (2S)-2-[5-amino-1-(5-phospho-beta-D-ribosyl)imidazole-4-carboxamido]succinate + ADP + phosphate + 2 H(+)</text>
        <dbReference type="Rhea" id="RHEA:22628"/>
        <dbReference type="ChEBI" id="CHEBI:15378"/>
        <dbReference type="ChEBI" id="CHEBI:29991"/>
        <dbReference type="ChEBI" id="CHEBI:30616"/>
        <dbReference type="ChEBI" id="CHEBI:43474"/>
        <dbReference type="ChEBI" id="CHEBI:58443"/>
        <dbReference type="ChEBI" id="CHEBI:77657"/>
        <dbReference type="ChEBI" id="CHEBI:456216"/>
        <dbReference type="EC" id="6.3.2.6"/>
    </reaction>
</comment>
<dbReference type="NCBIfam" id="TIGR00081">
    <property type="entry name" value="purC"/>
    <property type="match status" value="1"/>
</dbReference>
<keyword evidence="5 8" id="KW-0658">Purine biosynthesis</keyword>
<reference evidence="10 11" key="1">
    <citation type="journal article" date="2016" name="Nat. Commun.">
        <title>Thousands of microbial genomes shed light on interconnected biogeochemical processes in an aquifer system.</title>
        <authorList>
            <person name="Anantharaman K."/>
            <person name="Brown C.T."/>
            <person name="Hug L.A."/>
            <person name="Sharon I."/>
            <person name="Castelle C.J."/>
            <person name="Probst A.J."/>
            <person name="Thomas B.C."/>
            <person name="Singh A."/>
            <person name="Wilkins M.J."/>
            <person name="Karaoz U."/>
            <person name="Brodie E.L."/>
            <person name="Williams K.H."/>
            <person name="Hubbard S.S."/>
            <person name="Banfield J.F."/>
        </authorList>
    </citation>
    <scope>NUCLEOTIDE SEQUENCE [LARGE SCALE GENOMIC DNA]</scope>
</reference>
<dbReference type="UniPathway" id="UPA00074">
    <property type="reaction ID" value="UER00131"/>
</dbReference>
<evidence type="ECO:0000313" key="10">
    <source>
        <dbReference type="EMBL" id="OGY24378.1"/>
    </source>
</evidence>
<comment type="caution">
    <text evidence="10">The sequence shown here is derived from an EMBL/GenBank/DDBJ whole genome shotgun (WGS) entry which is preliminary data.</text>
</comment>
<evidence type="ECO:0000256" key="1">
    <source>
        <dbReference type="ARBA" id="ARBA00004672"/>
    </source>
</evidence>
<gene>
    <name evidence="8" type="primary">purC</name>
    <name evidence="10" type="ORF">A2Y57_03470</name>
</gene>
<dbReference type="AlphaFoldDB" id="A0A1G1W9L8"/>
<proteinExistence type="inferred from homology"/>
<comment type="similarity">
    <text evidence="2 8">Belongs to the SAICAR synthetase family.</text>
</comment>
<dbReference type="GO" id="GO:0006189">
    <property type="term" value="P:'de novo' IMP biosynthetic process"/>
    <property type="evidence" value="ECO:0007669"/>
    <property type="project" value="UniProtKB-UniRule"/>
</dbReference>
<dbReference type="PANTHER" id="PTHR43700:SF1">
    <property type="entry name" value="PHOSPHORIBOSYLAMINOIMIDAZOLE-SUCCINOCARBOXAMIDE SYNTHASE"/>
    <property type="match status" value="1"/>
</dbReference>
<comment type="pathway">
    <text evidence="1 8">Purine metabolism; IMP biosynthesis via de novo pathway; 5-amino-1-(5-phospho-D-ribosyl)imidazole-4-carboxamide from 5-amino-1-(5-phospho-D-ribosyl)imidazole-4-carboxylate: step 1/2.</text>
</comment>
<evidence type="ECO:0000313" key="11">
    <source>
        <dbReference type="Proteomes" id="UP000177103"/>
    </source>
</evidence>
<evidence type="ECO:0000256" key="2">
    <source>
        <dbReference type="ARBA" id="ARBA00010190"/>
    </source>
</evidence>
<dbReference type="HAMAP" id="MF_00137">
    <property type="entry name" value="SAICAR_synth"/>
    <property type="match status" value="1"/>
</dbReference>
<dbReference type="GO" id="GO:0005524">
    <property type="term" value="F:ATP binding"/>
    <property type="evidence" value="ECO:0007669"/>
    <property type="project" value="UniProtKB-KW"/>
</dbReference>
<dbReference type="Proteomes" id="UP000177103">
    <property type="component" value="Unassembled WGS sequence"/>
</dbReference>
<keyword evidence="4 8" id="KW-0547">Nucleotide-binding</keyword>
<accession>A0A1G1W9L8</accession>
<dbReference type="InterPro" id="IPR028923">
    <property type="entry name" value="SAICAR_synt/ADE2_N"/>
</dbReference>
<dbReference type="EMBL" id="MHCQ01000029">
    <property type="protein sequence ID" value="OGY24378.1"/>
    <property type="molecule type" value="Genomic_DNA"/>
</dbReference>
<sequence>MKEVLRVTNLPLPLYARGKVRDTYKLNDDLLLMIGTDRVSTFDVVHPTGIPNKGKILTQLSDFWFSIQEIKNVVKNHFVELVDEKWLEKNNLRDHKELIGRSMVVKKAKRVDVECVVRGYITGSAWKDYLDQSGPEQGATICGIKFPPGLKESEKLSTPFFTPTTKALSGHDQNITVGDLVKILGKKLADELIEKSTKLYQVASNYALKKGSIIIADTKFEFGFLEGNLVLIDEIFTPDSSRFWDAGDYEVGRAQNPLDKQHVRNYGIKIGWDRKPPAPELPKEIVEATQAKYLDVFRRLTGSDPI</sequence>
<protein>
    <recommendedName>
        <fullName evidence="8">Phosphoribosylaminoimidazole-succinocarboxamide synthase</fullName>
        <ecNumber evidence="8">6.3.2.6</ecNumber>
    </recommendedName>
    <alternativeName>
        <fullName evidence="8">SAICAR synthetase</fullName>
    </alternativeName>
</protein>
<dbReference type="SUPFAM" id="SSF56104">
    <property type="entry name" value="SAICAR synthase-like"/>
    <property type="match status" value="1"/>
</dbReference>
<evidence type="ECO:0000256" key="3">
    <source>
        <dbReference type="ARBA" id="ARBA00022598"/>
    </source>
</evidence>
<evidence type="ECO:0000256" key="6">
    <source>
        <dbReference type="ARBA" id="ARBA00022840"/>
    </source>
</evidence>